<dbReference type="InterPro" id="IPR050396">
    <property type="entry name" value="Glycosyltr_51/Transpeptidase"/>
</dbReference>
<dbReference type="AlphaFoldDB" id="A0A9D2N638"/>
<dbReference type="GO" id="GO:0008658">
    <property type="term" value="F:penicillin binding"/>
    <property type="evidence" value="ECO:0007669"/>
    <property type="project" value="InterPro"/>
</dbReference>
<dbReference type="InterPro" id="IPR012338">
    <property type="entry name" value="Beta-lactam/transpept-like"/>
</dbReference>
<dbReference type="GO" id="GO:0009252">
    <property type="term" value="P:peptidoglycan biosynthetic process"/>
    <property type="evidence" value="ECO:0007669"/>
    <property type="project" value="UniProtKB-KW"/>
</dbReference>
<dbReference type="FunFam" id="1.10.3810.10:FF:000001">
    <property type="entry name" value="Penicillin-binding protein 1A"/>
    <property type="match status" value="1"/>
</dbReference>
<evidence type="ECO:0000256" key="6">
    <source>
        <dbReference type="ARBA" id="ARBA00012448"/>
    </source>
</evidence>
<dbReference type="InterPro" id="IPR001460">
    <property type="entry name" value="PCN-bd_Tpept"/>
</dbReference>
<comment type="similarity">
    <text evidence="5">In the N-terminal section; belongs to the glycosyltransferase 51 family.</text>
</comment>
<keyword evidence="11" id="KW-0328">Glycosyltransferase</keyword>
<dbReference type="GO" id="GO:0005886">
    <property type="term" value="C:plasma membrane"/>
    <property type="evidence" value="ECO:0007669"/>
    <property type="project" value="UniProtKB-SubCell"/>
</dbReference>
<dbReference type="SUPFAM" id="SSF53955">
    <property type="entry name" value="Lysozyme-like"/>
    <property type="match status" value="1"/>
</dbReference>
<evidence type="ECO:0000256" key="10">
    <source>
        <dbReference type="ARBA" id="ARBA00022670"/>
    </source>
</evidence>
<dbReference type="Proteomes" id="UP000823893">
    <property type="component" value="Unassembled WGS sequence"/>
</dbReference>
<evidence type="ECO:0000256" key="18">
    <source>
        <dbReference type="ARBA" id="ARBA00022989"/>
    </source>
</evidence>
<comment type="catalytic activity">
    <reaction evidence="25">
        <text>[GlcNAc-(1-&gt;4)-Mur2Ac(oyl-L-Ala-gamma-D-Glu-L-Lys-D-Ala-D-Ala)](n)-di-trans,octa-cis-undecaprenyl diphosphate + beta-D-GlcNAc-(1-&gt;4)-Mur2Ac(oyl-L-Ala-gamma-D-Glu-L-Lys-D-Ala-D-Ala)-di-trans,octa-cis-undecaprenyl diphosphate = [GlcNAc-(1-&gt;4)-Mur2Ac(oyl-L-Ala-gamma-D-Glu-L-Lys-D-Ala-D-Ala)](n+1)-di-trans,octa-cis-undecaprenyl diphosphate + di-trans,octa-cis-undecaprenyl diphosphate + H(+)</text>
        <dbReference type="Rhea" id="RHEA:23708"/>
        <dbReference type="Rhea" id="RHEA-COMP:9602"/>
        <dbReference type="Rhea" id="RHEA-COMP:9603"/>
        <dbReference type="ChEBI" id="CHEBI:15378"/>
        <dbReference type="ChEBI" id="CHEBI:58405"/>
        <dbReference type="ChEBI" id="CHEBI:60033"/>
        <dbReference type="ChEBI" id="CHEBI:78435"/>
        <dbReference type="EC" id="2.4.99.28"/>
    </reaction>
</comment>
<comment type="catalytic activity">
    <reaction evidence="23">
        <text>Preferential cleavage: (Ac)2-L-Lys-D-Ala-|-D-Ala. Also transpeptidation of peptidyl-alanyl moieties that are N-acyl substituents of D-alanine.</text>
        <dbReference type="EC" id="3.4.16.4"/>
    </reaction>
</comment>
<evidence type="ECO:0000256" key="4">
    <source>
        <dbReference type="ARBA" id="ARBA00007090"/>
    </source>
</evidence>
<dbReference type="GO" id="GO:0046677">
    <property type="term" value="P:response to antibiotic"/>
    <property type="evidence" value="ECO:0007669"/>
    <property type="project" value="UniProtKB-KW"/>
</dbReference>
<evidence type="ECO:0000256" key="19">
    <source>
        <dbReference type="ARBA" id="ARBA00023136"/>
    </source>
</evidence>
<keyword evidence="13 27" id="KW-0812">Transmembrane</keyword>
<keyword evidence="14" id="KW-0378">Hydrolase</keyword>
<name>A0A9D2N638_9FIRM</name>
<evidence type="ECO:0000256" key="15">
    <source>
        <dbReference type="ARBA" id="ARBA00022960"/>
    </source>
</evidence>
<feature type="domain" description="Penicillin-binding protein transpeptidase" evidence="28">
    <location>
        <begin position="452"/>
        <end position="700"/>
    </location>
</feature>
<dbReference type="InterPro" id="IPR023346">
    <property type="entry name" value="Lysozyme-like_dom_sf"/>
</dbReference>
<keyword evidence="12" id="KW-0808">Transferase</keyword>
<evidence type="ECO:0000256" key="14">
    <source>
        <dbReference type="ARBA" id="ARBA00022801"/>
    </source>
</evidence>
<comment type="pathway">
    <text evidence="3">Cell wall biogenesis; peptidoglycan biosynthesis.</text>
</comment>
<keyword evidence="17" id="KW-0573">Peptidoglycan synthesis</keyword>
<dbReference type="InterPro" id="IPR036950">
    <property type="entry name" value="PBP_transglycosylase"/>
</dbReference>
<proteinExistence type="inferred from homology"/>
<evidence type="ECO:0000256" key="5">
    <source>
        <dbReference type="ARBA" id="ARBA00007739"/>
    </source>
</evidence>
<evidence type="ECO:0000313" key="30">
    <source>
        <dbReference type="EMBL" id="HJC10721.1"/>
    </source>
</evidence>
<evidence type="ECO:0000256" key="26">
    <source>
        <dbReference type="ARBA" id="ARBA00060592"/>
    </source>
</evidence>
<dbReference type="NCBIfam" id="TIGR02074">
    <property type="entry name" value="PBP_1a_fam"/>
    <property type="match status" value="1"/>
</dbReference>
<evidence type="ECO:0000256" key="1">
    <source>
        <dbReference type="ARBA" id="ARBA00002624"/>
    </source>
</evidence>
<keyword evidence="19 27" id="KW-0472">Membrane</keyword>
<evidence type="ECO:0000256" key="13">
    <source>
        <dbReference type="ARBA" id="ARBA00022692"/>
    </source>
</evidence>
<reference evidence="30" key="1">
    <citation type="journal article" date="2021" name="PeerJ">
        <title>Extensive microbial diversity within the chicken gut microbiome revealed by metagenomics and culture.</title>
        <authorList>
            <person name="Gilroy R."/>
            <person name="Ravi A."/>
            <person name="Getino M."/>
            <person name="Pursley I."/>
            <person name="Horton D.L."/>
            <person name="Alikhan N.F."/>
            <person name="Baker D."/>
            <person name="Gharbi K."/>
            <person name="Hall N."/>
            <person name="Watson M."/>
            <person name="Adriaenssens E.M."/>
            <person name="Foster-Nyarko E."/>
            <person name="Jarju S."/>
            <person name="Secka A."/>
            <person name="Antonio M."/>
            <person name="Oren A."/>
            <person name="Chaudhuri R.R."/>
            <person name="La Ragione R."/>
            <person name="Hildebrand F."/>
            <person name="Pallen M.J."/>
        </authorList>
    </citation>
    <scope>NUCLEOTIDE SEQUENCE</scope>
    <source>
        <strain evidence="30">ChiSxjej6B18-287</strain>
    </source>
</reference>
<dbReference type="GO" id="GO:0009002">
    <property type="term" value="F:serine-type D-Ala-D-Ala carboxypeptidase activity"/>
    <property type="evidence" value="ECO:0007669"/>
    <property type="project" value="UniProtKB-EC"/>
</dbReference>
<comment type="pathway">
    <text evidence="26">Glycan biosynthesis.</text>
</comment>
<sequence length="813" mass="91601">MDLKKHYGEKNILQKLDKFPKDPALRKRKKIVFAAKAAFISFLAAGCLSLCLAAGVYWRIVAEAPDVSEINIGPTEYATFVYDTEGDQIQQINEAQSNRIHVSIEDIPEDMQHAIVAIEDSRFYEHNGIDLQGILRAAAVTVTSGFQQTEGASTITQQLIKNNVFTDWTDENFMQSVCRKIQEQHLAVELEQYLTDQGLDAKSVILEEYLNTVNFGSGAYGIQTAAQTYFGKDSQDLTLSECAVLAAIPQNPTRWNPRQNPEENAKRQETVLHYMREQGWIDQEELEQALNDDVYSRISANGNAQSQTSTYSYFIDELISQVQEDLIEEKGYTETQAANAVYSGGLRIYSTQDTQIQEIMEEEFEDEDNYPDYVRFTLDWALTVEHADGSRENYSKEMLGSYFRNSGEEIPSLFETQEEAQGYVDRYKEAVLEPGDEIVAERTEFVPQPQAAMTVMEQSTGYVRGIVGGRGEKKASLTLNRSSDTYRNPGSTFKILAAYGPALEEGEITLATHIDDEEYYYEDGTPLRNADNKYHGSVSVRRAIRSSYNVPAVKVLTDITPETGFEYLQKLGFSTLDEENDVIQPLALGGITNGVSNLELTAAYAAIANGGTYMEPVFYTRVTDQDGNVLLSNQPQGQRVFKESTAFLLTSAMEDVVSEGTGTGFQLEDMHVAGKTGTANDYRDLTFAGYTPYYTAAIWAGYDESQDLPQSHRTFHRTLWRNVMNRIHEDLEDTEFEQPSTVERIRVCAQSGLLAGRGCSRVYEYFDQDNMPQETCTEHRYSWFGGSGNNSGNSSGSSRGYANWWEYWYSRFR</sequence>
<accession>A0A9D2N638</accession>
<dbReference type="GO" id="GO:0008360">
    <property type="term" value="P:regulation of cell shape"/>
    <property type="evidence" value="ECO:0007669"/>
    <property type="project" value="UniProtKB-KW"/>
</dbReference>
<organism evidence="30 31">
    <name type="scientific">Candidatus Blautia merdigallinarum</name>
    <dbReference type="NCBI Taxonomy" id="2838495"/>
    <lineage>
        <taxon>Bacteria</taxon>
        <taxon>Bacillati</taxon>
        <taxon>Bacillota</taxon>
        <taxon>Clostridia</taxon>
        <taxon>Lachnospirales</taxon>
        <taxon>Lachnospiraceae</taxon>
        <taxon>Blautia</taxon>
    </lineage>
</organism>
<keyword evidence="8" id="KW-1003">Cell membrane</keyword>
<keyword evidence="22" id="KW-0961">Cell wall biogenesis/degradation</keyword>
<evidence type="ECO:0000256" key="8">
    <source>
        <dbReference type="ARBA" id="ARBA00022475"/>
    </source>
</evidence>
<reference evidence="30" key="2">
    <citation type="submission" date="2021-04" db="EMBL/GenBank/DDBJ databases">
        <authorList>
            <person name="Gilroy R."/>
        </authorList>
    </citation>
    <scope>NUCLEOTIDE SEQUENCE</scope>
    <source>
        <strain evidence="30">ChiSxjej6B18-287</strain>
    </source>
</reference>
<feature type="transmembrane region" description="Helical" evidence="27">
    <location>
        <begin position="31"/>
        <end position="58"/>
    </location>
</feature>
<evidence type="ECO:0000256" key="17">
    <source>
        <dbReference type="ARBA" id="ARBA00022984"/>
    </source>
</evidence>
<keyword evidence="18 27" id="KW-1133">Transmembrane helix</keyword>
<dbReference type="EC" id="2.4.99.28" evidence="24"/>
<evidence type="ECO:0000256" key="24">
    <source>
        <dbReference type="ARBA" id="ARBA00044770"/>
    </source>
</evidence>
<evidence type="ECO:0000256" key="11">
    <source>
        <dbReference type="ARBA" id="ARBA00022676"/>
    </source>
</evidence>
<dbReference type="Pfam" id="PF00912">
    <property type="entry name" value="Transgly"/>
    <property type="match status" value="1"/>
</dbReference>
<comment type="function">
    <text evidence="1">Cell wall formation. Synthesis of cross-linked peptidoglycan from the lipid intermediates. The enzyme has a penicillin-insensitive transglycosylase N-terminal domain (formation of linear glycan strands) and a penicillin-sensitive transpeptidase C-terminal domain (cross-linking of the peptide subunits).</text>
</comment>
<dbReference type="GO" id="GO:0071555">
    <property type="term" value="P:cell wall organization"/>
    <property type="evidence" value="ECO:0007669"/>
    <property type="project" value="UniProtKB-KW"/>
</dbReference>
<dbReference type="EMBL" id="DWWV01000100">
    <property type="protein sequence ID" value="HJC10721.1"/>
    <property type="molecule type" value="Genomic_DNA"/>
</dbReference>
<evidence type="ECO:0000259" key="28">
    <source>
        <dbReference type="Pfam" id="PF00905"/>
    </source>
</evidence>
<evidence type="ECO:0000256" key="22">
    <source>
        <dbReference type="ARBA" id="ARBA00023316"/>
    </source>
</evidence>
<evidence type="ECO:0000256" key="9">
    <source>
        <dbReference type="ARBA" id="ARBA00022645"/>
    </source>
</evidence>
<dbReference type="GO" id="GO:0030288">
    <property type="term" value="C:outer membrane-bounded periplasmic space"/>
    <property type="evidence" value="ECO:0007669"/>
    <property type="project" value="TreeGrafter"/>
</dbReference>
<dbReference type="SUPFAM" id="SSF56601">
    <property type="entry name" value="beta-lactamase/transpeptidase-like"/>
    <property type="match status" value="1"/>
</dbReference>
<evidence type="ECO:0000256" key="27">
    <source>
        <dbReference type="SAM" id="Phobius"/>
    </source>
</evidence>
<dbReference type="GO" id="GO:0006508">
    <property type="term" value="P:proteolysis"/>
    <property type="evidence" value="ECO:0007669"/>
    <property type="project" value="UniProtKB-KW"/>
</dbReference>
<keyword evidence="15" id="KW-0133">Cell shape</keyword>
<evidence type="ECO:0000256" key="23">
    <source>
        <dbReference type="ARBA" id="ARBA00034000"/>
    </source>
</evidence>
<protein>
    <recommendedName>
        <fullName evidence="7">Penicillin-binding protein 1A</fullName>
        <ecNumber evidence="24">2.4.99.28</ecNumber>
        <ecNumber evidence="6">3.4.16.4</ecNumber>
    </recommendedName>
</protein>
<dbReference type="PANTHER" id="PTHR32282:SF11">
    <property type="entry name" value="PENICILLIN-BINDING PROTEIN 1B"/>
    <property type="match status" value="1"/>
</dbReference>
<evidence type="ECO:0000256" key="16">
    <source>
        <dbReference type="ARBA" id="ARBA00022968"/>
    </source>
</evidence>
<feature type="domain" description="Glycosyl transferase family 51" evidence="29">
    <location>
        <begin position="86"/>
        <end position="275"/>
    </location>
</feature>
<evidence type="ECO:0000256" key="12">
    <source>
        <dbReference type="ARBA" id="ARBA00022679"/>
    </source>
</evidence>
<evidence type="ECO:0000256" key="20">
    <source>
        <dbReference type="ARBA" id="ARBA00023251"/>
    </source>
</evidence>
<comment type="caution">
    <text evidence="30">The sequence shown here is derived from an EMBL/GenBank/DDBJ whole genome shotgun (WGS) entry which is preliminary data.</text>
</comment>
<keyword evidence="21" id="KW-0511">Multifunctional enzyme</keyword>
<evidence type="ECO:0000256" key="3">
    <source>
        <dbReference type="ARBA" id="ARBA00004752"/>
    </source>
</evidence>
<dbReference type="InterPro" id="IPR001264">
    <property type="entry name" value="Glyco_trans_51"/>
</dbReference>
<comment type="similarity">
    <text evidence="4">In the C-terminal section; belongs to the transpeptidase family.</text>
</comment>
<keyword evidence="10" id="KW-0645">Protease</keyword>
<comment type="subcellular location">
    <subcellularLocation>
        <location evidence="2">Cell membrane</location>
        <topology evidence="2">Single-pass type II membrane protein</topology>
    </subcellularLocation>
</comment>
<dbReference type="PANTHER" id="PTHR32282">
    <property type="entry name" value="BINDING PROTEIN TRANSPEPTIDASE, PUTATIVE-RELATED"/>
    <property type="match status" value="1"/>
</dbReference>
<evidence type="ECO:0000259" key="29">
    <source>
        <dbReference type="Pfam" id="PF00912"/>
    </source>
</evidence>
<keyword evidence="20" id="KW-0046">Antibiotic resistance</keyword>
<keyword evidence="9" id="KW-0121">Carboxypeptidase</keyword>
<evidence type="ECO:0000256" key="25">
    <source>
        <dbReference type="ARBA" id="ARBA00049902"/>
    </source>
</evidence>
<keyword evidence="16" id="KW-0735">Signal-anchor</keyword>
<evidence type="ECO:0000256" key="2">
    <source>
        <dbReference type="ARBA" id="ARBA00004401"/>
    </source>
</evidence>
<dbReference type="Gene3D" id="1.10.3810.10">
    <property type="entry name" value="Biosynthetic peptidoglycan transglycosylase-like"/>
    <property type="match status" value="1"/>
</dbReference>
<evidence type="ECO:0000256" key="7">
    <source>
        <dbReference type="ARBA" id="ARBA00018638"/>
    </source>
</evidence>
<gene>
    <name evidence="30" type="ORF">H9935_07865</name>
</gene>
<dbReference type="Pfam" id="PF00905">
    <property type="entry name" value="Transpeptidase"/>
    <property type="match status" value="1"/>
</dbReference>
<evidence type="ECO:0000313" key="31">
    <source>
        <dbReference type="Proteomes" id="UP000823893"/>
    </source>
</evidence>
<dbReference type="GO" id="GO:0008955">
    <property type="term" value="F:peptidoglycan glycosyltransferase activity"/>
    <property type="evidence" value="ECO:0007669"/>
    <property type="project" value="UniProtKB-EC"/>
</dbReference>
<dbReference type="Gene3D" id="3.40.710.10">
    <property type="entry name" value="DD-peptidase/beta-lactamase superfamily"/>
    <property type="match status" value="2"/>
</dbReference>
<evidence type="ECO:0000256" key="21">
    <source>
        <dbReference type="ARBA" id="ARBA00023268"/>
    </source>
</evidence>
<dbReference type="EC" id="3.4.16.4" evidence="6"/>